<evidence type="ECO:0000313" key="2">
    <source>
        <dbReference type="Proteomes" id="UP000663864"/>
    </source>
</evidence>
<dbReference type="GO" id="GO:0005975">
    <property type="term" value="P:carbohydrate metabolic process"/>
    <property type="evidence" value="ECO:0007669"/>
    <property type="project" value="InterPro"/>
</dbReference>
<reference evidence="1" key="1">
    <citation type="submission" date="2021-02" db="EMBL/GenBank/DDBJ databases">
        <authorList>
            <person name="Nowell W R."/>
        </authorList>
    </citation>
    <scope>NUCLEOTIDE SEQUENCE</scope>
</reference>
<sequence length="287" mass="32801">SNPVWFGSSSFLKKWFEFGSVRLHFLKVSSVRFRPLTLTGKCSGQEYLTPFNSSSSIFTKQLNVFWSIYGNCEEKLDTNDNCFGDNPAWVEWDALKFSSNNRNEYRDHGQTKLFQFSINGINETKGELSDGFIWSWLDSERWPDARGSHELIASYHFDQLPRFVIAIYQYYVWTHDQIFLQSILSRVELIMNFLIVHMNGSLGIPINIINDVISEKSRPSTYMDQLSKPANPILIGPPNGSTDVYHNVIGPRITAENVAQSDWNGWSNPTEGRRPYGGLVESAGTMM</sequence>
<evidence type="ECO:0000313" key="1">
    <source>
        <dbReference type="EMBL" id="CAF1477153.1"/>
    </source>
</evidence>
<dbReference type="EMBL" id="CAJNOT010005879">
    <property type="protein sequence ID" value="CAF1477153.1"/>
    <property type="molecule type" value="Genomic_DNA"/>
</dbReference>
<protein>
    <submittedName>
        <fullName evidence="1">Uncharacterized protein</fullName>
    </submittedName>
</protein>
<dbReference type="AlphaFoldDB" id="A0A815RKP0"/>
<dbReference type="Proteomes" id="UP000663864">
    <property type="component" value="Unassembled WGS sequence"/>
</dbReference>
<feature type="non-terminal residue" evidence="1">
    <location>
        <position position="1"/>
    </location>
</feature>
<organism evidence="1 2">
    <name type="scientific">Rotaria sordida</name>
    <dbReference type="NCBI Taxonomy" id="392033"/>
    <lineage>
        <taxon>Eukaryota</taxon>
        <taxon>Metazoa</taxon>
        <taxon>Spiralia</taxon>
        <taxon>Gnathifera</taxon>
        <taxon>Rotifera</taxon>
        <taxon>Eurotatoria</taxon>
        <taxon>Bdelloidea</taxon>
        <taxon>Philodinida</taxon>
        <taxon>Philodinidae</taxon>
        <taxon>Rotaria</taxon>
    </lineage>
</organism>
<name>A0A815RKP0_9BILA</name>
<comment type="caution">
    <text evidence="1">The sequence shown here is derived from an EMBL/GenBank/DDBJ whole genome shotgun (WGS) entry which is preliminary data.</text>
</comment>
<dbReference type="SUPFAM" id="SSF48208">
    <property type="entry name" value="Six-hairpin glycosidases"/>
    <property type="match status" value="1"/>
</dbReference>
<dbReference type="InterPro" id="IPR008928">
    <property type="entry name" value="6-hairpin_glycosidase_sf"/>
</dbReference>
<proteinExistence type="predicted"/>
<gene>
    <name evidence="1" type="ORF">ZHD862_LOCUS36400</name>
</gene>
<accession>A0A815RKP0</accession>